<keyword evidence="4" id="KW-1185">Reference proteome</keyword>
<dbReference type="RefSeq" id="WP_184192216.1">
    <property type="nucleotide sequence ID" value="NZ_JACHGW010000001.1"/>
</dbReference>
<comment type="caution">
    <text evidence="3">The sequence shown here is derived from an EMBL/GenBank/DDBJ whole genome shotgun (WGS) entry which is preliminary data.</text>
</comment>
<sequence length="326" mass="34812">MKRLTLGLLLLLLTALPSLAHDPRYSSIILHLETNQLRISLVAPVGKEVGLRQRLVLEADGKPVVTEGESLLPDPSNRTVLLDTYAAVARPRQLSVGKRLFPEDPQSRTIVMLYSRGSLVREEVLDAAHPSFTWTDQQAPESALSVARRFVVEGVSHIFSGPDHVLFIVGLLLLGGSLRQLVKIATAFTLAHSVTLCLAATKTVTLSPSIVEPLIALSIVAVGVDNLLTKPGERDVRAWMALGFGLIHGFGFASALAEVGLPKQALGLSLGAFNVGVELGQLAIVLAVAPALALLNRKAPRAGRRAVLAGTVTVILLGALWFLQRI</sequence>
<keyword evidence="1" id="KW-1133">Transmembrane helix</keyword>
<keyword evidence="2" id="KW-0732">Signal</keyword>
<proteinExistence type="predicted"/>
<reference evidence="3 4" key="1">
    <citation type="submission" date="2020-08" db="EMBL/GenBank/DDBJ databases">
        <title>Genomic Encyclopedia of Type Strains, Phase IV (KMG-IV): sequencing the most valuable type-strain genomes for metagenomic binning, comparative biology and taxonomic classification.</title>
        <authorList>
            <person name="Goeker M."/>
        </authorList>
    </citation>
    <scope>NUCLEOTIDE SEQUENCE [LARGE SCALE GENOMIC DNA]</scope>
    <source>
        <strain evidence="3 4">DSM 23562</strain>
    </source>
</reference>
<feature type="transmembrane region" description="Helical" evidence="1">
    <location>
        <begin position="240"/>
        <end position="261"/>
    </location>
</feature>
<dbReference type="Pfam" id="PF13795">
    <property type="entry name" value="HupE_UreJ_2"/>
    <property type="match status" value="1"/>
</dbReference>
<dbReference type="EMBL" id="JACHGW010000001">
    <property type="protein sequence ID" value="MBB6048578.1"/>
    <property type="molecule type" value="Genomic_DNA"/>
</dbReference>
<feature type="signal peptide" evidence="2">
    <location>
        <begin position="1"/>
        <end position="20"/>
    </location>
</feature>
<dbReference type="AlphaFoldDB" id="A0A7W9SMC7"/>
<gene>
    <name evidence="3" type="ORF">HNQ39_000340</name>
</gene>
<dbReference type="Proteomes" id="UP000520814">
    <property type="component" value="Unassembled WGS sequence"/>
</dbReference>
<feature type="transmembrane region" description="Helical" evidence="1">
    <location>
        <begin position="306"/>
        <end position="323"/>
    </location>
</feature>
<dbReference type="InterPro" id="IPR032809">
    <property type="entry name" value="Put_HupE_UreJ"/>
</dbReference>
<feature type="chain" id="PRO_5031167330" evidence="2">
    <location>
        <begin position="21"/>
        <end position="326"/>
    </location>
</feature>
<feature type="transmembrane region" description="Helical" evidence="1">
    <location>
        <begin position="154"/>
        <end position="174"/>
    </location>
</feature>
<keyword evidence="1" id="KW-0812">Transmembrane</keyword>
<keyword evidence="1" id="KW-0472">Membrane</keyword>
<evidence type="ECO:0000256" key="1">
    <source>
        <dbReference type="SAM" id="Phobius"/>
    </source>
</evidence>
<protein>
    <submittedName>
        <fullName evidence="3">Hydrogenase/urease accessory protein HupE</fullName>
    </submittedName>
</protein>
<name>A0A7W9SMC7_ARMRO</name>
<evidence type="ECO:0000313" key="3">
    <source>
        <dbReference type="EMBL" id="MBB6048578.1"/>
    </source>
</evidence>
<evidence type="ECO:0000256" key="2">
    <source>
        <dbReference type="SAM" id="SignalP"/>
    </source>
</evidence>
<organism evidence="3 4">
    <name type="scientific">Armatimonas rosea</name>
    <dbReference type="NCBI Taxonomy" id="685828"/>
    <lineage>
        <taxon>Bacteria</taxon>
        <taxon>Bacillati</taxon>
        <taxon>Armatimonadota</taxon>
        <taxon>Armatimonadia</taxon>
        <taxon>Armatimonadales</taxon>
        <taxon>Armatimonadaceae</taxon>
        <taxon>Armatimonas</taxon>
    </lineage>
</organism>
<evidence type="ECO:0000313" key="4">
    <source>
        <dbReference type="Proteomes" id="UP000520814"/>
    </source>
</evidence>
<feature type="transmembrane region" description="Helical" evidence="1">
    <location>
        <begin position="273"/>
        <end position="294"/>
    </location>
</feature>
<accession>A0A7W9SMC7</accession>